<sequence>MAIMLPVISINHAPSQHDRAIKGMVLLALGIVASLGLFAWLQQLNTQQQRLNADLQHMQAPIATPKLNGKESQAKQQEITAVQAAMHELALPWQKLFLALENIKDNEIKLASIEPNPRQHKLRITANTNEVVNMFKYVRSLSEQPIFNDVLLMSHEFHHDQPMPVHFVVEAVWVPQP</sequence>
<keyword evidence="1" id="KW-0472">Membrane</keyword>
<reference evidence="2 3" key="1">
    <citation type="submission" date="2024-11" db="EMBL/GenBank/DDBJ databases">
        <authorList>
            <person name="Kaparullina E.N."/>
            <person name="Delegan Y.A."/>
            <person name="Doronina N.V."/>
        </authorList>
    </citation>
    <scope>NUCLEOTIDE SEQUENCE [LARGE SCALE GENOMIC DNA]</scope>
    <source>
        <strain evidence="2 3">7sh_L</strain>
    </source>
</reference>
<dbReference type="Proteomes" id="UP001617669">
    <property type="component" value="Unassembled WGS sequence"/>
</dbReference>
<feature type="transmembrane region" description="Helical" evidence="1">
    <location>
        <begin position="20"/>
        <end position="41"/>
    </location>
</feature>
<evidence type="ECO:0000256" key="1">
    <source>
        <dbReference type="SAM" id="Phobius"/>
    </source>
</evidence>
<comment type="caution">
    <text evidence="2">The sequence shown here is derived from an EMBL/GenBank/DDBJ whole genome shotgun (WGS) entry which is preliminary data.</text>
</comment>
<proteinExistence type="predicted"/>
<accession>A0ABW8GIB7</accession>
<keyword evidence="1" id="KW-0812">Transmembrane</keyword>
<gene>
    <name evidence="2" type="ORF">ACIKP9_02670</name>
</gene>
<evidence type="ECO:0000313" key="2">
    <source>
        <dbReference type="EMBL" id="MFJ5445124.1"/>
    </source>
</evidence>
<dbReference type="EMBL" id="JBIWXY010000001">
    <property type="protein sequence ID" value="MFJ5445124.1"/>
    <property type="molecule type" value="Genomic_DNA"/>
</dbReference>
<protein>
    <submittedName>
        <fullName evidence="2">Uncharacterized protein</fullName>
    </submittedName>
</protein>
<name>A0ABW8GIB7_9PROT</name>
<dbReference type="RefSeq" id="WP_400878949.1">
    <property type="nucleotide sequence ID" value="NZ_JBIWXY010000001.1"/>
</dbReference>
<keyword evidence="1" id="KW-1133">Transmembrane helix</keyword>
<evidence type="ECO:0000313" key="3">
    <source>
        <dbReference type="Proteomes" id="UP001617669"/>
    </source>
</evidence>
<organism evidence="2 3">
    <name type="scientific">Methylobacillus methanolivorans</name>
    <dbReference type="NCBI Taxonomy" id="1848927"/>
    <lineage>
        <taxon>Bacteria</taxon>
        <taxon>Pseudomonadati</taxon>
        <taxon>Pseudomonadota</taxon>
        <taxon>Betaproteobacteria</taxon>
        <taxon>Nitrosomonadales</taxon>
        <taxon>Methylophilaceae</taxon>
        <taxon>Methylobacillus</taxon>
    </lineage>
</organism>
<keyword evidence="3" id="KW-1185">Reference proteome</keyword>